<reference evidence="2" key="1">
    <citation type="submission" date="2023-03" db="EMBL/GenBank/DDBJ databases">
        <title>Massive genome expansion in bonnet fungi (Mycena s.s.) driven by repeated elements and novel gene families across ecological guilds.</title>
        <authorList>
            <consortium name="Lawrence Berkeley National Laboratory"/>
            <person name="Harder C.B."/>
            <person name="Miyauchi S."/>
            <person name="Viragh M."/>
            <person name="Kuo A."/>
            <person name="Thoen E."/>
            <person name="Andreopoulos B."/>
            <person name="Lu D."/>
            <person name="Skrede I."/>
            <person name="Drula E."/>
            <person name="Henrissat B."/>
            <person name="Morin E."/>
            <person name="Kohler A."/>
            <person name="Barry K."/>
            <person name="LaButti K."/>
            <person name="Morin E."/>
            <person name="Salamov A."/>
            <person name="Lipzen A."/>
            <person name="Mereny Z."/>
            <person name="Hegedus B."/>
            <person name="Baldrian P."/>
            <person name="Stursova M."/>
            <person name="Weitz H."/>
            <person name="Taylor A."/>
            <person name="Grigoriev I.V."/>
            <person name="Nagy L.G."/>
            <person name="Martin F."/>
            <person name="Kauserud H."/>
        </authorList>
    </citation>
    <scope>NUCLEOTIDE SEQUENCE</scope>
    <source>
        <strain evidence="2">CBHHK173m</strain>
    </source>
</reference>
<feature type="compositionally biased region" description="Low complexity" evidence="1">
    <location>
        <begin position="182"/>
        <end position="192"/>
    </location>
</feature>
<evidence type="ECO:0000313" key="3">
    <source>
        <dbReference type="Proteomes" id="UP001222325"/>
    </source>
</evidence>
<feature type="region of interest" description="Disordered" evidence="1">
    <location>
        <begin position="1"/>
        <end position="56"/>
    </location>
</feature>
<evidence type="ECO:0000256" key="1">
    <source>
        <dbReference type="SAM" id="MobiDB-lite"/>
    </source>
</evidence>
<comment type="caution">
    <text evidence="2">The sequence shown here is derived from an EMBL/GenBank/DDBJ whole genome shotgun (WGS) entry which is preliminary data.</text>
</comment>
<accession>A0AAD6TMG1</accession>
<dbReference type="Proteomes" id="UP001222325">
    <property type="component" value="Unassembled WGS sequence"/>
</dbReference>
<organism evidence="2 3">
    <name type="scientific">Mycena belliarum</name>
    <dbReference type="NCBI Taxonomy" id="1033014"/>
    <lineage>
        <taxon>Eukaryota</taxon>
        <taxon>Fungi</taxon>
        <taxon>Dikarya</taxon>
        <taxon>Basidiomycota</taxon>
        <taxon>Agaricomycotina</taxon>
        <taxon>Agaricomycetes</taxon>
        <taxon>Agaricomycetidae</taxon>
        <taxon>Agaricales</taxon>
        <taxon>Marasmiineae</taxon>
        <taxon>Mycenaceae</taxon>
        <taxon>Mycena</taxon>
    </lineage>
</organism>
<feature type="compositionally biased region" description="Basic residues" evidence="1">
    <location>
        <begin position="43"/>
        <end position="52"/>
    </location>
</feature>
<keyword evidence="3" id="KW-1185">Reference proteome</keyword>
<name>A0AAD6TMG1_9AGAR</name>
<protein>
    <submittedName>
        <fullName evidence="2">Uncharacterized protein</fullName>
    </submittedName>
</protein>
<feature type="compositionally biased region" description="Basic residues" evidence="1">
    <location>
        <begin position="205"/>
        <end position="214"/>
    </location>
</feature>
<feature type="compositionally biased region" description="Low complexity" evidence="1">
    <location>
        <begin position="1"/>
        <end position="30"/>
    </location>
</feature>
<sequence length="244" mass="26424">MGSCGSGAAANTAASSPRSSTVRSISRVAVPKTASGADTSQPARRRRNRARRSQSYLWAASMLPRRRRVSPRSSMLRSTSRRRCRCHVTLCNVRGLPRHAATRGARNRVRGQRQRAPIGAASVALRGHSSPCPATRPSRPILRRPHPPQRRTPTPAYTMTLPTPHAVRPPICALCRSLSTSSLPSKRSTLTPADATSLRTPSARRPSKRPRRRNALVAPRASANCRASGNRAASPGSYLVGRAR</sequence>
<feature type="region of interest" description="Disordered" evidence="1">
    <location>
        <begin position="123"/>
        <end position="163"/>
    </location>
</feature>
<proteinExistence type="predicted"/>
<feature type="region of interest" description="Disordered" evidence="1">
    <location>
        <begin position="182"/>
        <end position="244"/>
    </location>
</feature>
<dbReference type="EMBL" id="JARJCN010000145">
    <property type="protein sequence ID" value="KAJ7068921.1"/>
    <property type="molecule type" value="Genomic_DNA"/>
</dbReference>
<evidence type="ECO:0000313" key="2">
    <source>
        <dbReference type="EMBL" id="KAJ7068921.1"/>
    </source>
</evidence>
<gene>
    <name evidence="2" type="ORF">B0H15DRAFT_139174</name>
</gene>
<dbReference type="AlphaFoldDB" id="A0AAD6TMG1"/>